<dbReference type="GO" id="GO:0043565">
    <property type="term" value="F:sequence-specific DNA binding"/>
    <property type="evidence" value="ECO:0007669"/>
    <property type="project" value="InterPro"/>
</dbReference>
<keyword evidence="3" id="KW-0804">Transcription</keyword>
<evidence type="ECO:0000256" key="2">
    <source>
        <dbReference type="ARBA" id="ARBA00023125"/>
    </source>
</evidence>
<dbReference type="PANTHER" id="PTHR46796">
    <property type="entry name" value="HTH-TYPE TRANSCRIPTIONAL ACTIVATOR RHAS-RELATED"/>
    <property type="match status" value="1"/>
</dbReference>
<dbReference type="SMART" id="SM00342">
    <property type="entry name" value="HTH_ARAC"/>
    <property type="match status" value="1"/>
</dbReference>
<reference evidence="5 6" key="1">
    <citation type="submission" date="2016-10" db="EMBL/GenBank/DDBJ databases">
        <authorList>
            <person name="Varghese N."/>
            <person name="Submissions S."/>
        </authorList>
    </citation>
    <scope>NUCLEOTIDE SEQUENCE [LARGE SCALE GENOMIC DNA]</scope>
    <source>
        <strain evidence="5 6">DSM 1361</strain>
    </source>
</reference>
<evidence type="ECO:0000313" key="5">
    <source>
        <dbReference type="EMBL" id="SFP50802.1"/>
    </source>
</evidence>
<dbReference type="Pfam" id="PF12833">
    <property type="entry name" value="HTH_18"/>
    <property type="match status" value="1"/>
</dbReference>
<sequence>MKNLLTIVKHGDCELIRGHGQASLPEHTHKSFTMVLFTAGCLFVSVNGARRKVKAGTVIVLPPDNSISLSACDVYDYLSLSVHDKMCVRIMSYLSESPCVFTDSGIINAILADFDAVASEEDFIDRLGIFLQRYSPAGNGARSVAEVVKKAREYIEEHITDGISVADVALGLDVTSSYLARVFKKFMKITPKQYLIQCRLREAKRKMEDDVRDADIAYETGFASQSHLCTVFKKYMGISVGDYKGLIHKK</sequence>
<keyword evidence="2 5" id="KW-0238">DNA-binding</keyword>
<dbReference type="EMBL" id="FOXF01000030">
    <property type="protein sequence ID" value="SFP50802.1"/>
    <property type="molecule type" value="Genomic_DNA"/>
</dbReference>
<evidence type="ECO:0000256" key="1">
    <source>
        <dbReference type="ARBA" id="ARBA00023015"/>
    </source>
</evidence>
<dbReference type="Gene3D" id="2.60.120.10">
    <property type="entry name" value="Jelly Rolls"/>
    <property type="match status" value="1"/>
</dbReference>
<keyword evidence="1" id="KW-0805">Transcription regulation</keyword>
<dbReference type="InterPro" id="IPR014710">
    <property type="entry name" value="RmlC-like_jellyroll"/>
</dbReference>
<keyword evidence="6" id="KW-1185">Reference proteome</keyword>
<dbReference type="InterPro" id="IPR037923">
    <property type="entry name" value="HTH-like"/>
</dbReference>
<dbReference type="InterPro" id="IPR003313">
    <property type="entry name" value="AraC-bd"/>
</dbReference>
<accession>A0A662ZLF2</accession>
<organism evidence="5 6">
    <name type="scientific">Ruminobacter amylophilus</name>
    <dbReference type="NCBI Taxonomy" id="867"/>
    <lineage>
        <taxon>Bacteria</taxon>
        <taxon>Pseudomonadati</taxon>
        <taxon>Pseudomonadota</taxon>
        <taxon>Gammaproteobacteria</taxon>
        <taxon>Aeromonadales</taxon>
        <taxon>Succinivibrionaceae</taxon>
        <taxon>Ruminobacter</taxon>
    </lineage>
</organism>
<dbReference type="AlphaFoldDB" id="A0A662ZLF2"/>
<name>A0A662ZLF2_9GAMM</name>
<gene>
    <name evidence="5" type="ORF">SAMN02910344_01577</name>
</gene>
<protein>
    <submittedName>
        <fullName evidence="5">AraC-type DNA-binding protein</fullName>
    </submittedName>
</protein>
<dbReference type="SUPFAM" id="SSF46689">
    <property type="entry name" value="Homeodomain-like"/>
    <property type="match status" value="2"/>
</dbReference>
<dbReference type="InterPro" id="IPR018060">
    <property type="entry name" value="HTH_AraC"/>
</dbReference>
<dbReference type="InterPro" id="IPR009057">
    <property type="entry name" value="Homeodomain-like_sf"/>
</dbReference>
<proteinExistence type="predicted"/>
<evidence type="ECO:0000259" key="4">
    <source>
        <dbReference type="PROSITE" id="PS01124"/>
    </source>
</evidence>
<dbReference type="OrthoDB" id="9809338at2"/>
<dbReference type="InterPro" id="IPR050204">
    <property type="entry name" value="AraC_XylS_family_regulators"/>
</dbReference>
<evidence type="ECO:0000256" key="3">
    <source>
        <dbReference type="ARBA" id="ARBA00023163"/>
    </source>
</evidence>
<dbReference type="Proteomes" id="UP000243745">
    <property type="component" value="Unassembled WGS sequence"/>
</dbReference>
<dbReference type="Pfam" id="PF02311">
    <property type="entry name" value="AraC_binding"/>
    <property type="match status" value="1"/>
</dbReference>
<dbReference type="SUPFAM" id="SSF51215">
    <property type="entry name" value="Regulatory protein AraC"/>
    <property type="match status" value="1"/>
</dbReference>
<dbReference type="RefSeq" id="WP_093142616.1">
    <property type="nucleotide sequence ID" value="NZ_FOXF01000030.1"/>
</dbReference>
<dbReference type="GO" id="GO:0003700">
    <property type="term" value="F:DNA-binding transcription factor activity"/>
    <property type="evidence" value="ECO:0007669"/>
    <property type="project" value="InterPro"/>
</dbReference>
<dbReference type="Gene3D" id="1.10.10.60">
    <property type="entry name" value="Homeodomain-like"/>
    <property type="match status" value="2"/>
</dbReference>
<dbReference type="PROSITE" id="PS01124">
    <property type="entry name" value="HTH_ARAC_FAMILY_2"/>
    <property type="match status" value="1"/>
</dbReference>
<feature type="domain" description="HTH araC/xylS-type" evidence="4">
    <location>
        <begin position="149"/>
        <end position="246"/>
    </location>
</feature>
<evidence type="ECO:0000313" key="6">
    <source>
        <dbReference type="Proteomes" id="UP000243745"/>
    </source>
</evidence>